<dbReference type="GO" id="GO:1990904">
    <property type="term" value="C:ribonucleoprotein complex"/>
    <property type="evidence" value="ECO:0007669"/>
    <property type="project" value="UniProtKB-KW"/>
</dbReference>
<keyword evidence="1 3" id="KW-0689">Ribosomal protein</keyword>
<dbReference type="OrthoDB" id="27533at2157"/>
<dbReference type="GO" id="GO:0003735">
    <property type="term" value="F:structural constituent of ribosome"/>
    <property type="evidence" value="ECO:0007669"/>
    <property type="project" value="InterPro"/>
</dbReference>
<name>A0A2V2NJZ5_9EURY</name>
<keyword evidence="2 3" id="KW-0687">Ribonucleoprotein</keyword>
<comment type="similarity">
    <text evidence="3">Belongs to the eukaryotic ribosomal protein eS24 family.</text>
</comment>
<comment type="caution">
    <text evidence="5">The sequence shown here is derived from an EMBL/GenBank/DDBJ whole genome shotgun (WGS) entry which is preliminary data.</text>
</comment>
<keyword evidence="6" id="KW-1185">Reference proteome</keyword>
<dbReference type="Proteomes" id="UP000245934">
    <property type="component" value="Unassembled WGS sequence"/>
</dbReference>
<sequence length="112" mass="12135">MEITITSDIENTLLNRRELTFSIVFNGATPSRKMIHAKLAAMVNAPKNQLVIGSLSNRFGLTQVSGDARVYTSPEDMKKIELDYIVKRGMSGEEETSADAQDAPSGDAAEAS</sequence>
<protein>
    <recommendedName>
        <fullName evidence="3">Small ribosomal subunit protein eS24</fullName>
    </recommendedName>
</protein>
<evidence type="ECO:0000256" key="4">
    <source>
        <dbReference type="SAM" id="MobiDB-lite"/>
    </source>
</evidence>
<dbReference type="SUPFAM" id="SSF54189">
    <property type="entry name" value="Ribosomal proteins S24e, L23 and L15e"/>
    <property type="match status" value="1"/>
</dbReference>
<evidence type="ECO:0000256" key="3">
    <source>
        <dbReference type="HAMAP-Rule" id="MF_00545"/>
    </source>
</evidence>
<evidence type="ECO:0000313" key="6">
    <source>
        <dbReference type="Proteomes" id="UP000245934"/>
    </source>
</evidence>
<dbReference type="AlphaFoldDB" id="A0A2V2NJZ5"/>
<dbReference type="Gene3D" id="3.30.70.330">
    <property type="match status" value="1"/>
</dbReference>
<dbReference type="GO" id="GO:0006412">
    <property type="term" value="P:translation"/>
    <property type="evidence" value="ECO:0007669"/>
    <property type="project" value="UniProtKB-UniRule"/>
</dbReference>
<organism evidence="5 6">
    <name type="scientific">Methanospirillum stamsii</name>
    <dbReference type="NCBI Taxonomy" id="1277351"/>
    <lineage>
        <taxon>Archaea</taxon>
        <taxon>Methanobacteriati</taxon>
        <taxon>Methanobacteriota</taxon>
        <taxon>Stenosarchaea group</taxon>
        <taxon>Methanomicrobia</taxon>
        <taxon>Methanomicrobiales</taxon>
        <taxon>Methanospirillaceae</taxon>
        <taxon>Methanospirillum</taxon>
    </lineage>
</organism>
<dbReference type="InterPro" id="IPR012677">
    <property type="entry name" value="Nucleotide-bd_a/b_plait_sf"/>
</dbReference>
<dbReference type="GO" id="GO:0005840">
    <property type="term" value="C:ribosome"/>
    <property type="evidence" value="ECO:0007669"/>
    <property type="project" value="UniProtKB-KW"/>
</dbReference>
<proteinExistence type="inferred from homology"/>
<dbReference type="RefSeq" id="WP_109939728.1">
    <property type="nucleotide sequence ID" value="NZ_CP176366.1"/>
</dbReference>
<dbReference type="InterPro" id="IPR001976">
    <property type="entry name" value="Ribosomal_eS24"/>
</dbReference>
<dbReference type="EMBL" id="QGMZ01000008">
    <property type="protein sequence ID" value="PWR75663.1"/>
    <property type="molecule type" value="Genomic_DNA"/>
</dbReference>
<reference evidence="5 6" key="1">
    <citation type="submission" date="2018-05" db="EMBL/GenBank/DDBJ databases">
        <title>Draft genome of Methanospirillum stamsii Pt1.</title>
        <authorList>
            <person name="Dueholm M.S."/>
            <person name="Nielsen P.H."/>
            <person name="Bakmann L.F."/>
            <person name="Otzen D.E."/>
        </authorList>
    </citation>
    <scope>NUCLEOTIDE SEQUENCE [LARGE SCALE GENOMIC DNA]</scope>
    <source>
        <strain evidence="5 6">Pt1</strain>
    </source>
</reference>
<feature type="region of interest" description="Disordered" evidence="4">
    <location>
        <begin position="91"/>
        <end position="112"/>
    </location>
</feature>
<evidence type="ECO:0000313" key="5">
    <source>
        <dbReference type="EMBL" id="PWR75663.1"/>
    </source>
</evidence>
<evidence type="ECO:0000256" key="1">
    <source>
        <dbReference type="ARBA" id="ARBA00022980"/>
    </source>
</evidence>
<dbReference type="Pfam" id="PF01282">
    <property type="entry name" value="Ribosomal_S24e"/>
    <property type="match status" value="1"/>
</dbReference>
<dbReference type="HAMAP" id="MF_00545">
    <property type="entry name" value="Ribosomal_eS24"/>
    <property type="match status" value="1"/>
</dbReference>
<dbReference type="InterPro" id="IPR012678">
    <property type="entry name" value="Ribosomal_uL23/eL15/eS24_sf"/>
</dbReference>
<accession>A0A2V2NJZ5</accession>
<evidence type="ECO:0000256" key="2">
    <source>
        <dbReference type="ARBA" id="ARBA00023274"/>
    </source>
</evidence>
<dbReference type="GeneID" id="97609428"/>
<gene>
    <name evidence="3" type="primary">rps24e</name>
    <name evidence="5" type="ORF">DLD82_03510</name>
</gene>